<dbReference type="InterPro" id="IPR037737">
    <property type="entry name" value="Srf1"/>
</dbReference>
<keyword evidence="1" id="KW-1133">Transmembrane helix</keyword>
<dbReference type="GO" id="GO:0000324">
    <property type="term" value="C:fungal-type vacuole"/>
    <property type="evidence" value="ECO:0007669"/>
    <property type="project" value="TreeGrafter"/>
</dbReference>
<dbReference type="GO" id="GO:0071944">
    <property type="term" value="C:cell periphery"/>
    <property type="evidence" value="ECO:0007669"/>
    <property type="project" value="TreeGrafter"/>
</dbReference>
<proteinExistence type="predicted"/>
<accession>A0A9P5MXH6</accession>
<evidence type="ECO:0008006" key="4">
    <source>
        <dbReference type="Google" id="ProtNLM"/>
    </source>
</evidence>
<protein>
    <recommendedName>
        <fullName evidence="4">MARVEL domain-containing protein</fullName>
    </recommendedName>
</protein>
<reference evidence="2" key="1">
    <citation type="submission" date="2019-10" db="EMBL/GenBank/DDBJ databases">
        <authorList>
            <consortium name="DOE Joint Genome Institute"/>
            <person name="Kuo A."/>
            <person name="Miyauchi S."/>
            <person name="Kiss E."/>
            <person name="Drula E."/>
            <person name="Kohler A."/>
            <person name="Sanchez-Garcia M."/>
            <person name="Andreopoulos B."/>
            <person name="Barry K.W."/>
            <person name="Bonito G."/>
            <person name="Buee M."/>
            <person name="Carver A."/>
            <person name="Chen C."/>
            <person name="Cichocki N."/>
            <person name="Clum A."/>
            <person name="Culley D."/>
            <person name="Crous P.W."/>
            <person name="Fauchery L."/>
            <person name="Girlanda M."/>
            <person name="Hayes R."/>
            <person name="Keri Z."/>
            <person name="LaButti K."/>
            <person name="Lipzen A."/>
            <person name="Lombard V."/>
            <person name="Magnuson J."/>
            <person name="Maillard F."/>
            <person name="Morin E."/>
            <person name="Murat C."/>
            <person name="Nolan M."/>
            <person name="Ohm R."/>
            <person name="Pangilinan J."/>
            <person name="Pereira M."/>
            <person name="Perotto S."/>
            <person name="Peter M."/>
            <person name="Riley R."/>
            <person name="Sitrit Y."/>
            <person name="Stielow B."/>
            <person name="Szollosi G."/>
            <person name="Zifcakova L."/>
            <person name="Stursova M."/>
            <person name="Spatafora J.W."/>
            <person name="Tedersoo L."/>
            <person name="Vaario L.-M."/>
            <person name="Yamada A."/>
            <person name="Yan M."/>
            <person name="Wang P."/>
            <person name="Xu J."/>
            <person name="Bruns T."/>
            <person name="Baldrian P."/>
            <person name="Vilgalys R."/>
            <person name="Henrissat B."/>
            <person name="Grigoriev I.V."/>
            <person name="Hibbett D."/>
            <person name="Nagy L.G."/>
            <person name="Martin F.M."/>
        </authorList>
    </citation>
    <scope>NUCLEOTIDE SEQUENCE</scope>
    <source>
        <strain evidence="2">Prilba</strain>
    </source>
</reference>
<dbReference type="AlphaFoldDB" id="A0A9P5MXH6"/>
<keyword evidence="1" id="KW-0472">Membrane</keyword>
<evidence type="ECO:0000313" key="2">
    <source>
        <dbReference type="EMBL" id="KAF8481138.1"/>
    </source>
</evidence>
<keyword evidence="3" id="KW-1185">Reference proteome</keyword>
<organism evidence="2 3">
    <name type="scientific">Russula ochroleuca</name>
    <dbReference type="NCBI Taxonomy" id="152965"/>
    <lineage>
        <taxon>Eukaryota</taxon>
        <taxon>Fungi</taxon>
        <taxon>Dikarya</taxon>
        <taxon>Basidiomycota</taxon>
        <taxon>Agaricomycotina</taxon>
        <taxon>Agaricomycetes</taxon>
        <taxon>Russulales</taxon>
        <taxon>Russulaceae</taxon>
        <taxon>Russula</taxon>
    </lineage>
</organism>
<sequence>MGLSLNGGSAEEQPVDDSKERWWPRARKRARVYLLNNTYVPLLFRFINITFTTAALAVAIRIRTVESKYNATGILGSSPTLVVIFAPLTLVHVMVAIYLEYFGRPLGLWRTSAKLAHTLLEVLSICAWSAALSLCFDNFFTSTIPCASPSAISWYSNLPRPPSPFQPNRGPAGESLCDHQMALIVLVGIGLLMYCFNLVISLYRIFEKVKYHHTLVWGR</sequence>
<dbReference type="EMBL" id="WHVB01000007">
    <property type="protein sequence ID" value="KAF8481138.1"/>
    <property type="molecule type" value="Genomic_DNA"/>
</dbReference>
<dbReference type="Proteomes" id="UP000759537">
    <property type="component" value="Unassembled WGS sequence"/>
</dbReference>
<evidence type="ECO:0000313" key="3">
    <source>
        <dbReference type="Proteomes" id="UP000759537"/>
    </source>
</evidence>
<reference evidence="2" key="2">
    <citation type="journal article" date="2020" name="Nat. Commun.">
        <title>Large-scale genome sequencing of mycorrhizal fungi provides insights into the early evolution of symbiotic traits.</title>
        <authorList>
            <person name="Miyauchi S."/>
            <person name="Kiss E."/>
            <person name="Kuo A."/>
            <person name="Drula E."/>
            <person name="Kohler A."/>
            <person name="Sanchez-Garcia M."/>
            <person name="Morin E."/>
            <person name="Andreopoulos B."/>
            <person name="Barry K.W."/>
            <person name="Bonito G."/>
            <person name="Buee M."/>
            <person name="Carver A."/>
            <person name="Chen C."/>
            <person name="Cichocki N."/>
            <person name="Clum A."/>
            <person name="Culley D."/>
            <person name="Crous P.W."/>
            <person name="Fauchery L."/>
            <person name="Girlanda M."/>
            <person name="Hayes R.D."/>
            <person name="Keri Z."/>
            <person name="LaButti K."/>
            <person name="Lipzen A."/>
            <person name="Lombard V."/>
            <person name="Magnuson J."/>
            <person name="Maillard F."/>
            <person name="Murat C."/>
            <person name="Nolan M."/>
            <person name="Ohm R.A."/>
            <person name="Pangilinan J."/>
            <person name="Pereira M.F."/>
            <person name="Perotto S."/>
            <person name="Peter M."/>
            <person name="Pfister S."/>
            <person name="Riley R."/>
            <person name="Sitrit Y."/>
            <person name="Stielow J.B."/>
            <person name="Szollosi G."/>
            <person name="Zifcakova L."/>
            <person name="Stursova M."/>
            <person name="Spatafora J.W."/>
            <person name="Tedersoo L."/>
            <person name="Vaario L.M."/>
            <person name="Yamada A."/>
            <person name="Yan M."/>
            <person name="Wang P."/>
            <person name="Xu J."/>
            <person name="Bruns T."/>
            <person name="Baldrian P."/>
            <person name="Vilgalys R."/>
            <person name="Dunand C."/>
            <person name="Henrissat B."/>
            <person name="Grigoriev I.V."/>
            <person name="Hibbett D."/>
            <person name="Nagy L.G."/>
            <person name="Martin F.M."/>
        </authorList>
    </citation>
    <scope>NUCLEOTIDE SEQUENCE</scope>
    <source>
        <strain evidence="2">Prilba</strain>
    </source>
</reference>
<comment type="caution">
    <text evidence="2">The sequence shown here is derived from an EMBL/GenBank/DDBJ whole genome shotgun (WGS) entry which is preliminary data.</text>
</comment>
<feature type="transmembrane region" description="Helical" evidence="1">
    <location>
        <begin position="42"/>
        <end position="62"/>
    </location>
</feature>
<dbReference type="PANTHER" id="PTHR36819:SF1">
    <property type="entry name" value="REGULATOR OF PHOSPHOLIPASE D SRF1"/>
    <property type="match status" value="1"/>
</dbReference>
<name>A0A9P5MXH6_9AGAM</name>
<dbReference type="PANTHER" id="PTHR36819">
    <property type="entry name" value="REGULATOR OF PHOSPHOLIPASE D SRF1"/>
    <property type="match status" value="1"/>
</dbReference>
<keyword evidence="1" id="KW-0812">Transmembrane</keyword>
<evidence type="ECO:0000256" key="1">
    <source>
        <dbReference type="SAM" id="Phobius"/>
    </source>
</evidence>
<gene>
    <name evidence="2" type="ORF">DFH94DRAFT_738250</name>
</gene>
<dbReference type="OrthoDB" id="1436450at2759"/>
<feature type="transmembrane region" description="Helical" evidence="1">
    <location>
        <begin position="74"/>
        <end position="99"/>
    </location>
</feature>
<feature type="transmembrane region" description="Helical" evidence="1">
    <location>
        <begin position="181"/>
        <end position="203"/>
    </location>
</feature>